<dbReference type="EMBL" id="CAADRN010000400">
    <property type="protein sequence ID" value="VFU19680.1"/>
    <property type="molecule type" value="Genomic_DNA"/>
</dbReference>
<dbReference type="Gene3D" id="6.20.240.60">
    <property type="match status" value="1"/>
</dbReference>
<protein>
    <submittedName>
        <fullName evidence="3">Cell wall hydrolyses</fullName>
    </submittedName>
</protein>
<feature type="region of interest" description="Disordered" evidence="1">
    <location>
        <begin position="64"/>
        <end position="89"/>
    </location>
</feature>
<sequence>MKLMRLMKNLKRLMKIWDDLKIWNDLDDLKKKVGIVAFLLLLPASLVLHPVSAFQKVLKPGKKEVQAVNNDPETKESPGINDEPEAGPNYLPEFQFNDRQRSVNVSRSGVDRESVYLLAQVIEGEAADEPYEGKVAVGAVIVNRTESDDFPNTIPGVVYETYAFESVSNGQYKRPLSEESLQAAVAALDGQDPTGDCLYFWNPATATSPWVWSRPIVTQIGRHVFAR</sequence>
<dbReference type="InterPro" id="IPR011105">
    <property type="entry name" value="Cell_wall_hydrolase_SleB"/>
</dbReference>
<organism evidence="3">
    <name type="scientific">anaerobic digester metagenome</name>
    <dbReference type="NCBI Taxonomy" id="1263854"/>
    <lineage>
        <taxon>unclassified sequences</taxon>
        <taxon>metagenomes</taxon>
        <taxon>ecological metagenomes</taxon>
    </lineage>
</organism>
<accession>A0A485M887</accession>
<dbReference type="GO" id="GO:0016787">
    <property type="term" value="F:hydrolase activity"/>
    <property type="evidence" value="ECO:0007669"/>
    <property type="project" value="InterPro"/>
</dbReference>
<dbReference type="Gene3D" id="1.10.10.2520">
    <property type="entry name" value="Cell wall hydrolase SleB, domain 1"/>
    <property type="match status" value="1"/>
</dbReference>
<reference evidence="3" key="1">
    <citation type="submission" date="2019-03" db="EMBL/GenBank/DDBJ databases">
        <authorList>
            <person name="Hao L."/>
        </authorList>
    </citation>
    <scope>NUCLEOTIDE SEQUENCE</scope>
</reference>
<name>A0A485M887_9ZZZZ</name>
<evidence type="ECO:0000256" key="1">
    <source>
        <dbReference type="SAM" id="MobiDB-lite"/>
    </source>
</evidence>
<proteinExistence type="predicted"/>
<evidence type="ECO:0000259" key="2">
    <source>
        <dbReference type="Pfam" id="PF07486"/>
    </source>
</evidence>
<dbReference type="AlphaFoldDB" id="A0A485M887"/>
<dbReference type="InterPro" id="IPR042047">
    <property type="entry name" value="SleB_dom1"/>
</dbReference>
<gene>
    <name evidence="3" type="primary">SleB</name>
    <name evidence="3" type="ORF">SCFA_950002</name>
</gene>
<dbReference type="Pfam" id="PF07486">
    <property type="entry name" value="Hydrolase_2"/>
    <property type="match status" value="1"/>
</dbReference>
<feature type="domain" description="Cell wall hydrolase SleB" evidence="2">
    <location>
        <begin position="129"/>
        <end position="226"/>
    </location>
</feature>
<evidence type="ECO:0000313" key="3">
    <source>
        <dbReference type="EMBL" id="VFU19680.1"/>
    </source>
</evidence>